<dbReference type="Pfam" id="PF00583">
    <property type="entry name" value="Acetyltransf_1"/>
    <property type="match status" value="1"/>
</dbReference>
<evidence type="ECO:0000256" key="2">
    <source>
        <dbReference type="ARBA" id="ARBA00023315"/>
    </source>
</evidence>
<dbReference type="InterPro" id="IPR050832">
    <property type="entry name" value="Bact_Acetyltransf"/>
</dbReference>
<reference evidence="4 5" key="1">
    <citation type="submission" date="2017-03" db="EMBL/GenBank/DDBJ databases">
        <authorList>
            <person name="Afonso C.L."/>
            <person name="Miller P.J."/>
            <person name="Scott M.A."/>
            <person name="Spackman E."/>
            <person name="Goraichik I."/>
            <person name="Dimitrov K.M."/>
            <person name="Suarez D.L."/>
            <person name="Swayne D.E."/>
        </authorList>
    </citation>
    <scope>NUCLEOTIDE SEQUENCE [LARGE SCALE GENOMIC DNA]</scope>
    <source>
        <strain evidence="4 5">CECT 7751</strain>
    </source>
</reference>
<keyword evidence="5" id="KW-1185">Reference proteome</keyword>
<sequence length="147" mass="16970">MIEIRPVAAQDRHRWAELWQGYLTFYKTELPAEIYDLTFSRLLDPARAQHGLLALVDGRPMGLVHYLFHPHNWAEADVCYLQDLYADPDARGTGLGRALIEAVRDRAREAGASGLYWMTQQDNVTAQRLYDRLAGKTDFIKYRMELT</sequence>
<dbReference type="RefSeq" id="WP_085888141.1">
    <property type="nucleotide sequence ID" value="NZ_FWFN01000004.1"/>
</dbReference>
<dbReference type="SUPFAM" id="SSF55729">
    <property type="entry name" value="Acyl-CoA N-acyltransferases (Nat)"/>
    <property type="match status" value="1"/>
</dbReference>
<dbReference type="OrthoDB" id="9805924at2"/>
<evidence type="ECO:0000313" key="4">
    <source>
        <dbReference type="EMBL" id="SLN45149.1"/>
    </source>
</evidence>
<dbReference type="Proteomes" id="UP000193963">
    <property type="component" value="Unassembled WGS sequence"/>
</dbReference>
<proteinExistence type="predicted"/>
<evidence type="ECO:0000256" key="1">
    <source>
        <dbReference type="ARBA" id="ARBA00022679"/>
    </source>
</evidence>
<keyword evidence="1 4" id="KW-0808">Transferase</keyword>
<dbReference type="CDD" id="cd04301">
    <property type="entry name" value="NAT_SF"/>
    <property type="match status" value="1"/>
</dbReference>
<protein>
    <submittedName>
        <fullName evidence="4">Acetyltransferase (GNAT) family protein</fullName>
    </submittedName>
</protein>
<keyword evidence="2" id="KW-0012">Acyltransferase</keyword>
<dbReference type="AlphaFoldDB" id="A0A1X6ZAC8"/>
<gene>
    <name evidence="4" type="ORF">PSM7751_02089</name>
</gene>
<feature type="domain" description="N-acetyltransferase" evidence="3">
    <location>
        <begin position="2"/>
        <end position="147"/>
    </location>
</feature>
<name>A0A1X6ZAC8_9RHOB</name>
<dbReference type="InterPro" id="IPR000182">
    <property type="entry name" value="GNAT_dom"/>
</dbReference>
<evidence type="ECO:0000259" key="3">
    <source>
        <dbReference type="PROSITE" id="PS51186"/>
    </source>
</evidence>
<dbReference type="GO" id="GO:0016747">
    <property type="term" value="F:acyltransferase activity, transferring groups other than amino-acyl groups"/>
    <property type="evidence" value="ECO:0007669"/>
    <property type="project" value="InterPro"/>
</dbReference>
<dbReference type="Gene3D" id="3.40.630.30">
    <property type="match status" value="1"/>
</dbReference>
<dbReference type="PANTHER" id="PTHR43877">
    <property type="entry name" value="AMINOALKYLPHOSPHONATE N-ACETYLTRANSFERASE-RELATED-RELATED"/>
    <property type="match status" value="1"/>
</dbReference>
<evidence type="ECO:0000313" key="5">
    <source>
        <dbReference type="Proteomes" id="UP000193963"/>
    </source>
</evidence>
<accession>A0A1X6ZAC8</accession>
<dbReference type="EMBL" id="FWFN01000004">
    <property type="protein sequence ID" value="SLN45149.1"/>
    <property type="molecule type" value="Genomic_DNA"/>
</dbReference>
<dbReference type="PROSITE" id="PS51186">
    <property type="entry name" value="GNAT"/>
    <property type="match status" value="1"/>
</dbReference>
<dbReference type="InterPro" id="IPR016181">
    <property type="entry name" value="Acyl_CoA_acyltransferase"/>
</dbReference>
<organism evidence="4 5">
    <name type="scientific">Pseudooceanicola marinus</name>
    <dbReference type="NCBI Taxonomy" id="396013"/>
    <lineage>
        <taxon>Bacteria</taxon>
        <taxon>Pseudomonadati</taxon>
        <taxon>Pseudomonadota</taxon>
        <taxon>Alphaproteobacteria</taxon>
        <taxon>Rhodobacterales</taxon>
        <taxon>Paracoccaceae</taxon>
        <taxon>Pseudooceanicola</taxon>
    </lineage>
</organism>